<name>A0A9Q0MD83_BLOTA</name>
<dbReference type="EMBL" id="JAPWDV010000001">
    <property type="protein sequence ID" value="KAJ6223462.1"/>
    <property type="molecule type" value="Genomic_DNA"/>
</dbReference>
<protein>
    <submittedName>
        <fullName evidence="3">Uncharacterized protein</fullName>
    </submittedName>
</protein>
<accession>A0A9Q0MD83</accession>
<comment type="caution">
    <text evidence="3">The sequence shown here is derived from an EMBL/GenBank/DDBJ whole genome shotgun (WGS) entry which is preliminary data.</text>
</comment>
<feature type="region of interest" description="Disordered" evidence="2">
    <location>
        <begin position="218"/>
        <end position="237"/>
    </location>
</feature>
<evidence type="ECO:0000256" key="1">
    <source>
        <dbReference type="SAM" id="Coils"/>
    </source>
</evidence>
<dbReference type="AlphaFoldDB" id="A0A9Q0MD83"/>
<feature type="coiled-coil region" evidence="1">
    <location>
        <begin position="55"/>
        <end position="135"/>
    </location>
</feature>
<sequence length="349" mass="40733">MGNYSKSIETKNDDFDIYADLELDDVIQRVEPIQEQVRQNVVDDLYEEAIFGGQLHSLEREVKQLREFHLSLTQENEALKNNLASKEKQVQILKNNISSLYKTAKVELDRRCNELNELRREYDNFIVQKLALEQKKQRIDDSVSPLNTSFKVEINNGQTEVKPMVISSAKENHKEYTQNYQDKPTFDMSFNYKRKQSPLSEKQNVNYKNQKYEFQTTPKSRVRDEYGSTKKERTYSSSAKYTEKNINRKMAGRIGDSLTVKMDNLSTPNMDPKRGRGRPRKDDKKPHTSTTGMSLNDIFTVLTFPLNRSKIISMRLATLWNVVLSIVKLEQTLPNSYERKAIQMFMAEL</sequence>
<feature type="region of interest" description="Disordered" evidence="2">
    <location>
        <begin position="257"/>
        <end position="292"/>
    </location>
</feature>
<keyword evidence="1" id="KW-0175">Coiled coil</keyword>
<evidence type="ECO:0000313" key="4">
    <source>
        <dbReference type="Proteomes" id="UP001142055"/>
    </source>
</evidence>
<keyword evidence="4" id="KW-1185">Reference proteome</keyword>
<organism evidence="3 4">
    <name type="scientific">Blomia tropicalis</name>
    <name type="common">Mite</name>
    <dbReference type="NCBI Taxonomy" id="40697"/>
    <lineage>
        <taxon>Eukaryota</taxon>
        <taxon>Metazoa</taxon>
        <taxon>Ecdysozoa</taxon>
        <taxon>Arthropoda</taxon>
        <taxon>Chelicerata</taxon>
        <taxon>Arachnida</taxon>
        <taxon>Acari</taxon>
        <taxon>Acariformes</taxon>
        <taxon>Sarcoptiformes</taxon>
        <taxon>Astigmata</taxon>
        <taxon>Glycyphagoidea</taxon>
        <taxon>Echimyopodidae</taxon>
        <taxon>Blomia</taxon>
    </lineage>
</organism>
<evidence type="ECO:0000256" key="2">
    <source>
        <dbReference type="SAM" id="MobiDB-lite"/>
    </source>
</evidence>
<proteinExistence type="predicted"/>
<gene>
    <name evidence="3" type="ORF">RDWZM_002007</name>
</gene>
<feature type="compositionally biased region" description="Basic and acidic residues" evidence="2">
    <location>
        <begin position="221"/>
        <end position="234"/>
    </location>
</feature>
<dbReference type="Proteomes" id="UP001142055">
    <property type="component" value="Chromosome 1"/>
</dbReference>
<reference evidence="3" key="1">
    <citation type="submission" date="2022-12" db="EMBL/GenBank/DDBJ databases">
        <title>Genome assemblies of Blomia tropicalis.</title>
        <authorList>
            <person name="Cui Y."/>
        </authorList>
    </citation>
    <scope>NUCLEOTIDE SEQUENCE</scope>
    <source>
        <tissue evidence="3">Adult mites</tissue>
    </source>
</reference>
<evidence type="ECO:0000313" key="3">
    <source>
        <dbReference type="EMBL" id="KAJ6223462.1"/>
    </source>
</evidence>